<gene>
    <name evidence="1" type="ORF">NBRC111894_3756</name>
</gene>
<dbReference type="Proteomes" id="UP000319716">
    <property type="component" value="Unassembled WGS sequence"/>
</dbReference>
<comment type="caution">
    <text evidence="1">The sequence shown here is derived from an EMBL/GenBank/DDBJ whole genome shotgun (WGS) entry which is preliminary data.</text>
</comment>
<dbReference type="AlphaFoldDB" id="A0A4Y1ZGA0"/>
<dbReference type="EMBL" id="BEXB01000042">
    <property type="protein sequence ID" value="GAY78202.1"/>
    <property type="molecule type" value="Genomic_DNA"/>
</dbReference>
<evidence type="ECO:0000313" key="1">
    <source>
        <dbReference type="EMBL" id="GAY78202.1"/>
    </source>
</evidence>
<sequence>MRKEMEEPAQRVVANLDVVDKAKQYEVFNRDTESAGRKSGNH</sequence>
<reference evidence="1 2" key="1">
    <citation type="submission" date="2017-11" db="EMBL/GenBank/DDBJ databases">
        <title>Draft Genome Sequence of Sporolactobacillus inulinus NBRC 111894 Isolated from Koso, a Japanese Sugar-Vegetable Fermented Beverage.</title>
        <authorList>
            <person name="Chiou T.Y."/>
            <person name="Oshima K."/>
            <person name="Suda W."/>
            <person name="Hattori M."/>
            <person name="Takahashi T."/>
        </authorList>
    </citation>
    <scope>NUCLEOTIDE SEQUENCE [LARGE SCALE GENOMIC DNA]</scope>
    <source>
        <strain evidence="1 2">NBRC111894</strain>
    </source>
</reference>
<protein>
    <submittedName>
        <fullName evidence="1">Uncharacterized protein</fullName>
    </submittedName>
</protein>
<accession>A0A4Y1ZGA0</accession>
<organism evidence="1 2">
    <name type="scientific">Sporolactobacillus inulinus</name>
    <dbReference type="NCBI Taxonomy" id="2078"/>
    <lineage>
        <taxon>Bacteria</taxon>
        <taxon>Bacillati</taxon>
        <taxon>Bacillota</taxon>
        <taxon>Bacilli</taxon>
        <taxon>Bacillales</taxon>
        <taxon>Sporolactobacillaceae</taxon>
        <taxon>Sporolactobacillus</taxon>
    </lineage>
</organism>
<evidence type="ECO:0000313" key="2">
    <source>
        <dbReference type="Proteomes" id="UP000319716"/>
    </source>
</evidence>
<proteinExistence type="predicted"/>
<name>A0A4Y1ZGA0_9BACL</name>